<feature type="transmembrane region" description="Helical" evidence="8">
    <location>
        <begin position="240"/>
        <end position="261"/>
    </location>
</feature>
<comment type="caution">
    <text evidence="10">The sequence shown here is derived from an EMBL/GenBank/DDBJ whole genome shotgun (WGS) entry which is preliminary data.</text>
</comment>
<dbReference type="PANTHER" id="PTHR23502">
    <property type="entry name" value="MAJOR FACILITATOR SUPERFAMILY"/>
    <property type="match status" value="1"/>
</dbReference>
<dbReference type="CDD" id="cd17320">
    <property type="entry name" value="MFS_MdfA_MDR_like"/>
    <property type="match status" value="1"/>
</dbReference>
<dbReference type="EMBL" id="JFHN01000043">
    <property type="protein sequence ID" value="EXU75850.1"/>
    <property type="molecule type" value="Genomic_DNA"/>
</dbReference>
<keyword evidence="3 8" id="KW-0813">Transport</keyword>
<evidence type="ECO:0000256" key="3">
    <source>
        <dbReference type="ARBA" id="ARBA00022448"/>
    </source>
</evidence>
<keyword evidence="4" id="KW-1003">Cell membrane</keyword>
<dbReference type="PROSITE" id="PS50850">
    <property type="entry name" value="MFS"/>
    <property type="match status" value="1"/>
</dbReference>
<dbReference type="AlphaFoldDB" id="A0A014NPV7"/>
<dbReference type="GO" id="GO:1990961">
    <property type="term" value="P:xenobiotic detoxification by transmembrane export across the plasma membrane"/>
    <property type="evidence" value="ECO:0007669"/>
    <property type="project" value="InterPro"/>
</dbReference>
<dbReference type="RefSeq" id="WP_034936385.1">
    <property type="nucleotide sequence ID" value="NZ_JFHN01000043.1"/>
</dbReference>
<sequence length="395" mass="41219">MKTGRFSYALMLGALTALGPLCTDFYLSSLPELTRQLNASTASGQLTLTAALAGLGVGQFVFGPLSDRIGRKIPLLVSLLLFCLASLWCAWTDDMAQLIAARFFQGVAGAGGAVLSRAIARDLYDGTALTRFFALLMTINGIAPVVAPVLGGLQLSITSWRGLFISLAVAGALLLLLAWRVLPETRSGPRNATASSGSGSVFGDRTFMLLCLLQGFMMAGLFAYIGASSYIFQQAWQLSALQYSCTFAVNGVGLVIFSLLLARVSVKWGESAVLSAALPLAVIFALSLLLTFLLQGPLWLIIAVLFFTVSINSGICTLASSVAMQRQGESSGTASAWMGMLMFAMGGVSAPLTGIGGTSGVSMSVVLLGGYLLALACYLAVRTAVATQVGASRQL</sequence>
<dbReference type="STRING" id="69222.BG55_08735"/>
<feature type="domain" description="Major facilitator superfamily (MFS) profile" evidence="9">
    <location>
        <begin position="1"/>
        <end position="388"/>
    </location>
</feature>
<accession>A0A014NPV7</accession>
<feature type="transmembrane region" description="Helical" evidence="8">
    <location>
        <begin position="361"/>
        <end position="381"/>
    </location>
</feature>
<dbReference type="InterPro" id="IPR036259">
    <property type="entry name" value="MFS_trans_sf"/>
</dbReference>
<evidence type="ECO:0000256" key="2">
    <source>
        <dbReference type="ARBA" id="ARBA00006236"/>
    </source>
</evidence>
<feature type="transmembrane region" description="Helical" evidence="8">
    <location>
        <begin position="132"/>
        <end position="157"/>
    </location>
</feature>
<keyword evidence="6 8" id="KW-1133">Transmembrane helix</keyword>
<evidence type="ECO:0000256" key="4">
    <source>
        <dbReference type="ARBA" id="ARBA00022475"/>
    </source>
</evidence>
<dbReference type="SUPFAM" id="SSF103473">
    <property type="entry name" value="MFS general substrate transporter"/>
    <property type="match status" value="1"/>
</dbReference>
<name>A0A014NPV7_9GAMM</name>
<feature type="transmembrane region" description="Helical" evidence="8">
    <location>
        <begin position="7"/>
        <end position="27"/>
    </location>
</feature>
<organism evidence="10 11">
    <name type="scientific">Erwinia mallotivora</name>
    <dbReference type="NCBI Taxonomy" id="69222"/>
    <lineage>
        <taxon>Bacteria</taxon>
        <taxon>Pseudomonadati</taxon>
        <taxon>Pseudomonadota</taxon>
        <taxon>Gammaproteobacteria</taxon>
        <taxon>Enterobacterales</taxon>
        <taxon>Erwiniaceae</taxon>
        <taxon>Erwinia</taxon>
    </lineage>
</organism>
<dbReference type="InterPro" id="IPR004812">
    <property type="entry name" value="Efflux_drug-R_Bcr/CmlA"/>
</dbReference>
<dbReference type="NCBIfam" id="TIGR00710">
    <property type="entry name" value="efflux_Bcr_CflA"/>
    <property type="match status" value="1"/>
</dbReference>
<dbReference type="OrthoDB" id="9814303at2"/>
<evidence type="ECO:0000313" key="10">
    <source>
        <dbReference type="EMBL" id="EXU75850.1"/>
    </source>
</evidence>
<feature type="transmembrane region" description="Helical" evidence="8">
    <location>
        <begin position="47"/>
        <end position="66"/>
    </location>
</feature>
<dbReference type="Proteomes" id="UP000019918">
    <property type="component" value="Unassembled WGS sequence"/>
</dbReference>
<keyword evidence="7 8" id="KW-0472">Membrane</keyword>
<feature type="transmembrane region" description="Helical" evidence="8">
    <location>
        <begin position="73"/>
        <end position="91"/>
    </location>
</feature>
<dbReference type="PANTHER" id="PTHR23502:SF132">
    <property type="entry name" value="POLYAMINE TRANSPORTER 2-RELATED"/>
    <property type="match status" value="1"/>
</dbReference>
<comment type="similarity">
    <text evidence="2 8">Belongs to the major facilitator superfamily. Bcr/CmlA family.</text>
</comment>
<feature type="transmembrane region" description="Helical" evidence="8">
    <location>
        <begin position="207"/>
        <end position="228"/>
    </location>
</feature>
<evidence type="ECO:0000256" key="6">
    <source>
        <dbReference type="ARBA" id="ARBA00022989"/>
    </source>
</evidence>
<feature type="transmembrane region" description="Helical" evidence="8">
    <location>
        <begin position="273"/>
        <end position="293"/>
    </location>
</feature>
<dbReference type="InterPro" id="IPR011701">
    <property type="entry name" value="MFS"/>
</dbReference>
<proteinExistence type="inferred from homology"/>
<reference evidence="10 11" key="1">
    <citation type="submission" date="2014-02" db="EMBL/GenBank/DDBJ databases">
        <title>Draft genome of Erwinia mallotivora strain BT-MARDI, a papaya dieback pathogen.</title>
        <authorList>
            <person name="Redzuan R."/>
            <person name="Abu Bakar N."/>
            <person name="Badrun R."/>
            <person name="Mohd Raih M.F."/>
            <person name="Rozano L."/>
            <person name="Mat Amin N."/>
        </authorList>
    </citation>
    <scope>NUCLEOTIDE SEQUENCE [LARGE SCALE GENOMIC DNA]</scope>
    <source>
        <strain evidence="10 11">BT-MARDI</strain>
    </source>
</reference>
<keyword evidence="8" id="KW-0997">Cell inner membrane</keyword>
<dbReference type="InterPro" id="IPR020846">
    <property type="entry name" value="MFS_dom"/>
</dbReference>
<evidence type="ECO:0000256" key="5">
    <source>
        <dbReference type="ARBA" id="ARBA00022692"/>
    </source>
</evidence>
<evidence type="ECO:0000256" key="1">
    <source>
        <dbReference type="ARBA" id="ARBA00004651"/>
    </source>
</evidence>
<evidence type="ECO:0000313" key="11">
    <source>
        <dbReference type="Proteomes" id="UP000019918"/>
    </source>
</evidence>
<gene>
    <name evidence="10" type="ORF">BG55_08735</name>
</gene>
<protein>
    <recommendedName>
        <fullName evidence="8">Bcr/CflA family efflux transporter</fullName>
    </recommendedName>
</protein>
<dbReference type="PATRIC" id="fig|69222.5.peg.1801"/>
<feature type="transmembrane region" description="Helical" evidence="8">
    <location>
        <begin position="336"/>
        <end position="355"/>
    </location>
</feature>
<evidence type="ECO:0000259" key="9">
    <source>
        <dbReference type="PROSITE" id="PS50850"/>
    </source>
</evidence>
<dbReference type="Pfam" id="PF07690">
    <property type="entry name" value="MFS_1"/>
    <property type="match status" value="1"/>
</dbReference>
<feature type="transmembrane region" description="Helical" evidence="8">
    <location>
        <begin position="103"/>
        <end position="120"/>
    </location>
</feature>
<feature type="transmembrane region" description="Helical" evidence="8">
    <location>
        <begin position="299"/>
        <end position="324"/>
    </location>
</feature>
<evidence type="ECO:0000256" key="8">
    <source>
        <dbReference type="RuleBase" id="RU365088"/>
    </source>
</evidence>
<dbReference type="Gene3D" id="1.20.1720.10">
    <property type="entry name" value="Multidrug resistance protein D"/>
    <property type="match status" value="1"/>
</dbReference>
<dbReference type="GO" id="GO:0005886">
    <property type="term" value="C:plasma membrane"/>
    <property type="evidence" value="ECO:0007669"/>
    <property type="project" value="UniProtKB-SubCell"/>
</dbReference>
<evidence type="ECO:0000256" key="7">
    <source>
        <dbReference type="ARBA" id="ARBA00023136"/>
    </source>
</evidence>
<keyword evidence="11" id="KW-1185">Reference proteome</keyword>
<comment type="subcellular location">
    <subcellularLocation>
        <location evidence="8">Cell inner membrane</location>
        <topology evidence="8">Multi-pass membrane protein</topology>
    </subcellularLocation>
    <subcellularLocation>
        <location evidence="1">Cell membrane</location>
        <topology evidence="1">Multi-pass membrane protein</topology>
    </subcellularLocation>
</comment>
<keyword evidence="5 8" id="KW-0812">Transmembrane</keyword>
<dbReference type="GO" id="GO:0042910">
    <property type="term" value="F:xenobiotic transmembrane transporter activity"/>
    <property type="evidence" value="ECO:0007669"/>
    <property type="project" value="InterPro"/>
</dbReference>
<feature type="transmembrane region" description="Helical" evidence="8">
    <location>
        <begin position="163"/>
        <end position="182"/>
    </location>
</feature>